<keyword evidence="3" id="KW-1185">Reference proteome</keyword>
<accession>A0ABP6QC46</accession>
<evidence type="ECO:0000256" key="1">
    <source>
        <dbReference type="SAM" id="MobiDB-lite"/>
    </source>
</evidence>
<name>A0ABP6QC46_9ACTN</name>
<sequence length="168" mass="18329">MNDETGNDIIGGDMAEDDQRILRHWRDSLILLDLRYEDRRLAKIAARAMTDPVFRASALPPGETEAVPYDDQTPVEIRFHVNTPTVLHVVLPPPAGEAARRPLALRETLRSRTSLSATAAIFGNDNWNISDPGNDPSVLLGPHMPDGTDGHGHGTGDMFQAHPDGGTH</sequence>
<dbReference type="InterPro" id="IPR036648">
    <property type="entry name" value="CN_Hdrase_a/SCN_Hdrase_g_sf"/>
</dbReference>
<dbReference type="EMBL" id="BAAAUV010000010">
    <property type="protein sequence ID" value="GAA3218713.1"/>
    <property type="molecule type" value="Genomic_DNA"/>
</dbReference>
<evidence type="ECO:0000313" key="2">
    <source>
        <dbReference type="EMBL" id="GAA3218713.1"/>
    </source>
</evidence>
<gene>
    <name evidence="2" type="ORF">GCM10010468_42340</name>
</gene>
<feature type="region of interest" description="Disordered" evidence="1">
    <location>
        <begin position="133"/>
        <end position="168"/>
    </location>
</feature>
<dbReference type="Proteomes" id="UP001501237">
    <property type="component" value="Unassembled WGS sequence"/>
</dbReference>
<reference evidence="3" key="1">
    <citation type="journal article" date="2019" name="Int. J. Syst. Evol. Microbiol.">
        <title>The Global Catalogue of Microorganisms (GCM) 10K type strain sequencing project: providing services to taxonomists for standard genome sequencing and annotation.</title>
        <authorList>
            <consortium name="The Broad Institute Genomics Platform"/>
            <consortium name="The Broad Institute Genome Sequencing Center for Infectious Disease"/>
            <person name="Wu L."/>
            <person name="Ma J."/>
        </authorList>
    </citation>
    <scope>NUCLEOTIDE SEQUENCE [LARGE SCALE GENOMIC DNA]</scope>
    <source>
        <strain evidence="3">JCM 9377</strain>
    </source>
</reference>
<dbReference type="SUPFAM" id="SSF56209">
    <property type="entry name" value="Nitrile hydratase alpha chain"/>
    <property type="match status" value="1"/>
</dbReference>
<organism evidence="2 3">
    <name type="scientific">Actinocorallia longicatena</name>
    <dbReference type="NCBI Taxonomy" id="111803"/>
    <lineage>
        <taxon>Bacteria</taxon>
        <taxon>Bacillati</taxon>
        <taxon>Actinomycetota</taxon>
        <taxon>Actinomycetes</taxon>
        <taxon>Streptosporangiales</taxon>
        <taxon>Thermomonosporaceae</taxon>
        <taxon>Actinocorallia</taxon>
    </lineage>
</organism>
<protein>
    <submittedName>
        <fullName evidence="2">Uncharacterized protein</fullName>
    </submittedName>
</protein>
<evidence type="ECO:0000313" key="3">
    <source>
        <dbReference type="Proteomes" id="UP001501237"/>
    </source>
</evidence>
<proteinExistence type="predicted"/>
<dbReference type="RefSeq" id="WP_344830969.1">
    <property type="nucleotide sequence ID" value="NZ_BAAAUV010000010.1"/>
</dbReference>
<comment type="caution">
    <text evidence="2">The sequence shown here is derived from an EMBL/GenBank/DDBJ whole genome shotgun (WGS) entry which is preliminary data.</text>
</comment>